<dbReference type="Pfam" id="PF10332">
    <property type="entry name" value="DUF2418"/>
    <property type="match status" value="1"/>
</dbReference>
<sequence length="431" mass="48425">MPAAATRRPRSPRRVKHTPLRQRVASAPADTGMYLMEQWAALDCERYFTKLSYVIAALLNAGYVFVKINRLERVGPPLADNVKDWAVEEDREPLASSSWANWVQFCTLVICAVNTIYFFVRTKKYLLFNQPTAPDIKTPGDQSWKIRSPHAQVVSIDVTGAVKEDDEEGAKRISRTKQWFWPWVWLHTKSAQQRTPIARRVWQLTTWNPSPGAAVIFCWFGPIQVLVMECLDVRDWITFVPMTCISAGTMFFFVSAFRGLLRDTQILSGQVLHEFSNDMFKLEAFPPPRKFDIVTRGLRNPAVLTSVLLRDATGPEDGDEAESAASVSGVLERSDVERLAQDVAGDGQLNKWLEHQKPQEWADPNEPSSGSPTPPQRRRTSAAAAIATAAAAGAGRRENDENRAPVDVSSPEKSNVNPFQQGSARRSRRRF</sequence>
<feature type="region of interest" description="Disordered" evidence="5">
    <location>
        <begin position="358"/>
        <end position="431"/>
    </location>
</feature>
<dbReference type="PANTHER" id="PTHR28293">
    <property type="entry name" value="NUCLEAR RIM PROTEIN 1"/>
    <property type="match status" value="1"/>
</dbReference>
<evidence type="ECO:0000256" key="1">
    <source>
        <dbReference type="ARBA" id="ARBA00004127"/>
    </source>
</evidence>
<dbReference type="InterPro" id="IPR018819">
    <property type="entry name" value="Nur1/Mug154"/>
</dbReference>
<reference evidence="7" key="1">
    <citation type="submission" date="2020-05" db="EMBL/GenBank/DDBJ databases">
        <title>Phylogenomic resolution of chytrid fungi.</title>
        <authorList>
            <person name="Stajich J.E."/>
            <person name="Amses K."/>
            <person name="Simmons R."/>
            <person name="Seto K."/>
            <person name="Myers J."/>
            <person name="Bonds A."/>
            <person name="Quandt C.A."/>
            <person name="Barry K."/>
            <person name="Liu P."/>
            <person name="Grigoriev I."/>
            <person name="Longcore J.E."/>
            <person name="James T.Y."/>
        </authorList>
    </citation>
    <scope>NUCLEOTIDE SEQUENCE</scope>
    <source>
        <strain evidence="7">JEL0379</strain>
    </source>
</reference>
<feature type="compositionally biased region" description="Basic residues" evidence="5">
    <location>
        <begin position="7"/>
        <end position="20"/>
    </location>
</feature>
<feature type="transmembrane region" description="Helical" evidence="6">
    <location>
        <begin position="99"/>
        <end position="120"/>
    </location>
</feature>
<feature type="transmembrane region" description="Helical" evidence="6">
    <location>
        <begin position="47"/>
        <end position="66"/>
    </location>
</feature>
<dbReference type="GO" id="GO:0007096">
    <property type="term" value="P:regulation of exit from mitosis"/>
    <property type="evidence" value="ECO:0007669"/>
    <property type="project" value="TreeGrafter"/>
</dbReference>
<feature type="transmembrane region" description="Helical" evidence="6">
    <location>
        <begin position="209"/>
        <end position="227"/>
    </location>
</feature>
<keyword evidence="8" id="KW-1185">Reference proteome</keyword>
<feature type="compositionally biased region" description="Low complexity" evidence="5">
    <location>
        <begin position="381"/>
        <end position="394"/>
    </location>
</feature>
<comment type="subcellular location">
    <subcellularLocation>
        <location evidence="1">Endomembrane system</location>
        <topology evidence="1">Multi-pass membrane protein</topology>
    </subcellularLocation>
</comment>
<evidence type="ECO:0000313" key="8">
    <source>
        <dbReference type="Proteomes" id="UP001212152"/>
    </source>
</evidence>
<dbReference type="GO" id="GO:0012505">
    <property type="term" value="C:endomembrane system"/>
    <property type="evidence" value="ECO:0007669"/>
    <property type="project" value="UniProtKB-SubCell"/>
</dbReference>
<dbReference type="PANTHER" id="PTHR28293:SF1">
    <property type="entry name" value="NUCLEAR RIM PROTEIN 1"/>
    <property type="match status" value="1"/>
</dbReference>
<keyword evidence="4 6" id="KW-0472">Membrane</keyword>
<comment type="caution">
    <text evidence="7">The sequence shown here is derived from an EMBL/GenBank/DDBJ whole genome shotgun (WGS) entry which is preliminary data.</text>
</comment>
<dbReference type="GO" id="GO:0043007">
    <property type="term" value="P:maintenance of rDNA"/>
    <property type="evidence" value="ECO:0007669"/>
    <property type="project" value="TreeGrafter"/>
</dbReference>
<organism evidence="7 8">
    <name type="scientific">Geranomyces variabilis</name>
    <dbReference type="NCBI Taxonomy" id="109894"/>
    <lineage>
        <taxon>Eukaryota</taxon>
        <taxon>Fungi</taxon>
        <taxon>Fungi incertae sedis</taxon>
        <taxon>Chytridiomycota</taxon>
        <taxon>Chytridiomycota incertae sedis</taxon>
        <taxon>Chytridiomycetes</taxon>
        <taxon>Spizellomycetales</taxon>
        <taxon>Powellomycetaceae</taxon>
        <taxon>Geranomyces</taxon>
    </lineage>
</organism>
<evidence type="ECO:0000256" key="5">
    <source>
        <dbReference type="SAM" id="MobiDB-lite"/>
    </source>
</evidence>
<feature type="region of interest" description="Disordered" evidence="5">
    <location>
        <begin position="1"/>
        <end position="21"/>
    </location>
</feature>
<keyword evidence="3 6" id="KW-1133">Transmembrane helix</keyword>
<feature type="compositionally biased region" description="Basic and acidic residues" evidence="5">
    <location>
        <begin position="395"/>
        <end position="404"/>
    </location>
</feature>
<gene>
    <name evidence="7" type="ORF">HDU87_000268</name>
</gene>
<dbReference type="AlphaFoldDB" id="A0AAD5TV72"/>
<evidence type="ECO:0000313" key="7">
    <source>
        <dbReference type="EMBL" id="KAJ3185644.1"/>
    </source>
</evidence>
<evidence type="ECO:0000256" key="4">
    <source>
        <dbReference type="ARBA" id="ARBA00023136"/>
    </source>
</evidence>
<proteinExistence type="predicted"/>
<feature type="transmembrane region" description="Helical" evidence="6">
    <location>
        <begin position="239"/>
        <end position="261"/>
    </location>
</feature>
<dbReference type="Proteomes" id="UP001212152">
    <property type="component" value="Unassembled WGS sequence"/>
</dbReference>
<protein>
    <submittedName>
        <fullName evidence="7">Uncharacterized protein</fullName>
    </submittedName>
</protein>
<accession>A0AAD5TV72</accession>
<evidence type="ECO:0000256" key="2">
    <source>
        <dbReference type="ARBA" id="ARBA00022692"/>
    </source>
</evidence>
<keyword evidence="2 6" id="KW-0812">Transmembrane</keyword>
<evidence type="ECO:0000256" key="6">
    <source>
        <dbReference type="SAM" id="Phobius"/>
    </source>
</evidence>
<dbReference type="EMBL" id="JADGJQ010000001">
    <property type="protein sequence ID" value="KAJ3185644.1"/>
    <property type="molecule type" value="Genomic_DNA"/>
</dbReference>
<name>A0AAD5TV72_9FUNG</name>
<evidence type="ECO:0000256" key="3">
    <source>
        <dbReference type="ARBA" id="ARBA00022989"/>
    </source>
</evidence>
<feature type="compositionally biased region" description="Polar residues" evidence="5">
    <location>
        <begin position="411"/>
        <end position="424"/>
    </location>
</feature>